<dbReference type="GO" id="GO:0050897">
    <property type="term" value="F:cobalt ion binding"/>
    <property type="evidence" value="ECO:0007669"/>
    <property type="project" value="InterPro"/>
</dbReference>
<dbReference type="EC" id="1.3.7.5" evidence="2"/>
<comment type="caution">
    <text evidence="6">The sequence shown here is derived from an EMBL/GenBank/DDBJ whole genome shotgun (WGS) entry which is preliminary data.</text>
</comment>
<gene>
    <name evidence="6" type="ORF">F1559_001810</name>
</gene>
<comment type="catalytic activity">
    <reaction evidence="5">
        <text>(2R,3Z)-phycocyanobilin + 4 oxidized [2Fe-2S]-[ferredoxin] = biliverdin IXalpha + 4 reduced [2Fe-2S]-[ferredoxin] + 4 H(+)</text>
        <dbReference type="Rhea" id="RHEA:15309"/>
        <dbReference type="Rhea" id="RHEA-COMP:10000"/>
        <dbReference type="Rhea" id="RHEA-COMP:10001"/>
        <dbReference type="ChEBI" id="CHEBI:15378"/>
        <dbReference type="ChEBI" id="CHEBI:33737"/>
        <dbReference type="ChEBI" id="CHEBI:33738"/>
        <dbReference type="ChEBI" id="CHEBI:57437"/>
        <dbReference type="ChEBI" id="CHEBI:57991"/>
        <dbReference type="EC" id="1.3.7.5"/>
    </reaction>
</comment>
<evidence type="ECO:0000313" key="7">
    <source>
        <dbReference type="Proteomes" id="UP000530660"/>
    </source>
</evidence>
<evidence type="ECO:0000256" key="4">
    <source>
        <dbReference type="ARBA" id="ARBA00023002"/>
    </source>
</evidence>
<comment type="similarity">
    <text evidence="1">Belongs to the HY2 family.</text>
</comment>
<dbReference type="HAMAP" id="MF_00618">
    <property type="entry name" value="Ferredoxin_bilin_red"/>
    <property type="match status" value="1"/>
</dbReference>
<dbReference type="InterPro" id="IPR009249">
    <property type="entry name" value="Ferredoxin-dep_bilin_Rdtase"/>
</dbReference>
<dbReference type="AlphaFoldDB" id="A0A7J7IDV8"/>
<sequence>MSVTLDQGSFVVEKRAVPVLKDATPRRRTSPRSKCIGSWVYGRPTGARTRASTTRTRERHVALGASHPFSERALFIHCFTRRRDMVFISSACGLGTFQWQSTLVVQSWSRCERSCYRQQRYLVAASGAAGERTLRQAQHPLIQELATGIERTWKMELRDLETYHLPEDLGYVEGKLEGEKVIIENVCHQNPAFRKMHLELARVGTSQSASLDILHCVMFPRAERVSVHVPMFGCDIVAGRGAVSAAIVDLSPVSASRALPVSYRDALRSPDLVALRQFRQPRELPAWGRSIFSEFCVFVRPAVTTDHDEERRFVELVLRMLQIHCRLSQEAHAEPNAEQVSEALEGQRYYCQKQQENDKTRRVLESAFGKAWAERYISTVLFDMPLSAAT</sequence>
<keyword evidence="7" id="KW-1185">Reference proteome</keyword>
<dbReference type="NCBIfam" id="NF002760">
    <property type="entry name" value="PRK02816.1"/>
    <property type="match status" value="1"/>
</dbReference>
<dbReference type="Gene3D" id="3.40.1500.20">
    <property type="match status" value="1"/>
</dbReference>
<dbReference type="OrthoDB" id="496703at2759"/>
<evidence type="ECO:0000313" key="6">
    <source>
        <dbReference type="EMBL" id="KAF6000869.1"/>
    </source>
</evidence>
<evidence type="ECO:0000256" key="1">
    <source>
        <dbReference type="ARBA" id="ARBA00006908"/>
    </source>
</evidence>
<dbReference type="EMBL" id="VWRR01000017">
    <property type="protein sequence ID" value="KAF6000869.1"/>
    <property type="molecule type" value="Genomic_DNA"/>
</dbReference>
<dbReference type="GO" id="GO:0010024">
    <property type="term" value="P:phytochromobilin biosynthetic process"/>
    <property type="evidence" value="ECO:0007669"/>
    <property type="project" value="InterPro"/>
</dbReference>
<proteinExistence type="inferred from homology"/>
<protein>
    <recommendedName>
        <fullName evidence="3">Phycocyanobilin:ferredoxin oxidoreductase</fullName>
        <ecNumber evidence="2">1.3.7.5</ecNumber>
    </recommendedName>
</protein>
<evidence type="ECO:0000256" key="5">
    <source>
        <dbReference type="ARBA" id="ARBA00049084"/>
    </source>
</evidence>
<reference evidence="6 7" key="1">
    <citation type="journal article" date="2020" name="J. Phycol.">
        <title>Comparative genome analysis reveals Cyanidiococcus gen. nov., a new extremophilic red algal genus sister to Cyanidioschyzon (Cyanidioschyzonaceae, Rhodophyta).</title>
        <authorList>
            <person name="Liu S.-L."/>
            <person name="Chiang Y.-R."/>
            <person name="Yoon H.S."/>
            <person name="Fu H.-Y."/>
        </authorList>
    </citation>
    <scope>NUCLEOTIDE SEQUENCE [LARGE SCALE GENOMIC DNA]</scope>
    <source>
        <strain evidence="6 7">THAL066</strain>
    </source>
</reference>
<dbReference type="Pfam" id="PF05996">
    <property type="entry name" value="Fe_bilin_red"/>
    <property type="match status" value="1"/>
</dbReference>
<name>A0A7J7IDV8_9RHOD</name>
<organism evidence="6 7">
    <name type="scientific">Cyanidiococcus yangmingshanensis</name>
    <dbReference type="NCBI Taxonomy" id="2690220"/>
    <lineage>
        <taxon>Eukaryota</taxon>
        <taxon>Rhodophyta</taxon>
        <taxon>Bangiophyceae</taxon>
        <taxon>Cyanidiales</taxon>
        <taxon>Cyanidiaceae</taxon>
        <taxon>Cyanidiococcus</taxon>
    </lineage>
</organism>
<evidence type="ECO:0000256" key="2">
    <source>
        <dbReference type="ARBA" id="ARBA00012716"/>
    </source>
</evidence>
<keyword evidence="4" id="KW-0560">Oxidoreductase</keyword>
<dbReference type="GO" id="GO:0050620">
    <property type="term" value="F:phycocyanobilin:ferredoxin oxidoreductase activity"/>
    <property type="evidence" value="ECO:0007669"/>
    <property type="project" value="UniProtKB-EC"/>
</dbReference>
<dbReference type="PANTHER" id="PTHR34557:SF1">
    <property type="entry name" value="PHYTOCHROMOBILIN:FERREDOXIN OXIDOREDUCTASE, CHLOROPLASTIC"/>
    <property type="match status" value="1"/>
</dbReference>
<accession>A0A7J7IDV8</accession>
<dbReference type="InterPro" id="IPR022870">
    <property type="entry name" value="Ferredoxin_bilin_OxRdtase"/>
</dbReference>
<dbReference type="Proteomes" id="UP000530660">
    <property type="component" value="Unassembled WGS sequence"/>
</dbReference>
<evidence type="ECO:0000256" key="3">
    <source>
        <dbReference type="ARBA" id="ARBA00016783"/>
    </source>
</evidence>
<dbReference type="PANTHER" id="PTHR34557">
    <property type="entry name" value="PHYTOCHROMOBILIN:FERREDOXIN OXIDOREDUCTASE, CHLOROPLASTIC"/>
    <property type="match status" value="1"/>
</dbReference>